<evidence type="ECO:0000256" key="1">
    <source>
        <dbReference type="SAM" id="MobiDB-lite"/>
    </source>
</evidence>
<name>A0ABU9ZDH7_9HYPH</name>
<dbReference type="RefSeq" id="WP_183666871.1">
    <property type="nucleotide sequence ID" value="NZ_JACHOS010000002.1"/>
</dbReference>
<feature type="region of interest" description="Disordered" evidence="1">
    <location>
        <begin position="52"/>
        <end position="73"/>
    </location>
</feature>
<reference evidence="2 3" key="1">
    <citation type="journal article" date="2023" name="PLoS ONE">
        <title>Complete genome assembly of Hawai'i environmental nontuberculous mycobacteria reveals unexpected co-isolation with methylobacteria.</title>
        <authorList>
            <person name="Hendrix J."/>
            <person name="Epperson L.E."/>
            <person name="Tong E.I."/>
            <person name="Chan Y.L."/>
            <person name="Hasan N.A."/>
            <person name="Dawrs S.N."/>
            <person name="Norton G.J."/>
            <person name="Virdi R."/>
            <person name="Crooks J.L."/>
            <person name="Chan E.D."/>
            <person name="Honda J.R."/>
            <person name="Strong M."/>
        </authorList>
    </citation>
    <scope>NUCLEOTIDE SEQUENCE [LARGE SCALE GENOMIC DNA]</scope>
    <source>
        <strain evidence="2 3">NJH_HI01</strain>
    </source>
</reference>
<organism evidence="2 3">
    <name type="scientific">Methylorubrum rhodesianum</name>
    <dbReference type="NCBI Taxonomy" id="29427"/>
    <lineage>
        <taxon>Bacteria</taxon>
        <taxon>Pseudomonadati</taxon>
        <taxon>Pseudomonadota</taxon>
        <taxon>Alphaproteobacteria</taxon>
        <taxon>Hyphomicrobiales</taxon>
        <taxon>Methylobacteriaceae</taxon>
        <taxon>Methylorubrum</taxon>
    </lineage>
</organism>
<protein>
    <submittedName>
        <fullName evidence="2">Uncharacterized protein</fullName>
    </submittedName>
</protein>
<dbReference type="EMBL" id="JAQYXL010000001">
    <property type="protein sequence ID" value="MEN3229140.1"/>
    <property type="molecule type" value="Genomic_DNA"/>
</dbReference>
<comment type="caution">
    <text evidence="2">The sequence shown here is derived from an EMBL/GenBank/DDBJ whole genome shotgun (WGS) entry which is preliminary data.</text>
</comment>
<gene>
    <name evidence="2" type="ORF">PUR21_16095</name>
</gene>
<evidence type="ECO:0000313" key="3">
    <source>
        <dbReference type="Proteomes" id="UP001404845"/>
    </source>
</evidence>
<accession>A0ABU9ZDH7</accession>
<keyword evidence="3" id="KW-1185">Reference proteome</keyword>
<evidence type="ECO:0000313" key="2">
    <source>
        <dbReference type="EMBL" id="MEN3229140.1"/>
    </source>
</evidence>
<sequence length="73" mass="8501">MHDKAVFMSRDFNELREIEQLLREAEERLGPDATFRQRTLLQMSLFELRRGLRTEQDNSEEAPAGIPVDNPGE</sequence>
<proteinExistence type="predicted"/>
<dbReference type="Proteomes" id="UP001404845">
    <property type="component" value="Unassembled WGS sequence"/>
</dbReference>